<dbReference type="Proteomes" id="UP000186905">
    <property type="component" value="Unassembled WGS sequence"/>
</dbReference>
<proteinExistence type="predicted"/>
<protein>
    <submittedName>
        <fullName evidence="2">Uncharacterized protein</fullName>
    </submittedName>
</protein>
<feature type="chain" id="PRO_5013067957" evidence="1">
    <location>
        <begin position="27"/>
        <end position="109"/>
    </location>
</feature>
<dbReference type="AlphaFoldDB" id="A0A1Q9GD09"/>
<dbReference type="STRING" id="1903952.BIT28_25015"/>
<comment type="caution">
    <text evidence="2">The sequence shown here is derived from an EMBL/GenBank/DDBJ whole genome shotgun (WGS) entry which is preliminary data.</text>
</comment>
<accession>A0A1Q9GD09</accession>
<gene>
    <name evidence="2" type="ORF">BIT28_25015</name>
</gene>
<feature type="signal peptide" evidence="1">
    <location>
        <begin position="1"/>
        <end position="26"/>
    </location>
</feature>
<evidence type="ECO:0000256" key="1">
    <source>
        <dbReference type="SAM" id="SignalP"/>
    </source>
</evidence>
<dbReference type="EMBL" id="MJIL01000092">
    <property type="protein sequence ID" value="OLQ72278.1"/>
    <property type="molecule type" value="Genomic_DNA"/>
</dbReference>
<keyword evidence="3" id="KW-1185">Reference proteome</keyword>
<sequence length="109" mass="12039">MKLITKKRASLLALSLSGLFSVSAHAHFPLMSCWLETDKVVCQAGYSDGSAAVDYNVDMFDYDDNLIAKVSTDKRSIAEFELPGTDFYLVFDAGHENPVEVDVVEISEK</sequence>
<organism evidence="2 3">
    <name type="scientific">Photobacterium proteolyticum</name>
    <dbReference type="NCBI Taxonomy" id="1903952"/>
    <lineage>
        <taxon>Bacteria</taxon>
        <taxon>Pseudomonadati</taxon>
        <taxon>Pseudomonadota</taxon>
        <taxon>Gammaproteobacteria</taxon>
        <taxon>Vibrionales</taxon>
        <taxon>Vibrionaceae</taxon>
        <taxon>Photobacterium</taxon>
    </lineage>
</organism>
<evidence type="ECO:0000313" key="3">
    <source>
        <dbReference type="Proteomes" id="UP000186905"/>
    </source>
</evidence>
<keyword evidence="1" id="KW-0732">Signal</keyword>
<evidence type="ECO:0000313" key="2">
    <source>
        <dbReference type="EMBL" id="OLQ72278.1"/>
    </source>
</evidence>
<dbReference type="RefSeq" id="WP_075767254.1">
    <property type="nucleotide sequence ID" value="NZ_MJIL01000092.1"/>
</dbReference>
<name>A0A1Q9GD09_9GAMM</name>
<reference evidence="2 3" key="1">
    <citation type="submission" date="2016-09" db="EMBL/GenBank/DDBJ databases">
        <title>Photobacterium proteolyticum sp. nov. a protease producing bacterium isolated from ocean sediments of Laizhou Bay.</title>
        <authorList>
            <person name="Li Y."/>
        </authorList>
    </citation>
    <scope>NUCLEOTIDE SEQUENCE [LARGE SCALE GENOMIC DNA]</scope>
    <source>
        <strain evidence="2 3">13-12</strain>
    </source>
</reference>